<dbReference type="EMBL" id="GGMS01007987">
    <property type="protein sequence ID" value="MBY77190.1"/>
    <property type="molecule type" value="Transcribed_RNA"/>
</dbReference>
<organism evidence="2">
    <name type="scientific">Sipha flava</name>
    <name type="common">yellow sugarcane aphid</name>
    <dbReference type="NCBI Taxonomy" id="143950"/>
    <lineage>
        <taxon>Eukaryota</taxon>
        <taxon>Metazoa</taxon>
        <taxon>Ecdysozoa</taxon>
        <taxon>Arthropoda</taxon>
        <taxon>Hexapoda</taxon>
        <taxon>Insecta</taxon>
        <taxon>Pterygota</taxon>
        <taxon>Neoptera</taxon>
        <taxon>Paraneoptera</taxon>
        <taxon>Hemiptera</taxon>
        <taxon>Sternorrhyncha</taxon>
        <taxon>Aphidomorpha</taxon>
        <taxon>Aphidoidea</taxon>
        <taxon>Aphididae</taxon>
        <taxon>Sipha</taxon>
    </lineage>
</organism>
<feature type="chain" id="PRO_5015620989" evidence="1">
    <location>
        <begin position="18"/>
        <end position="105"/>
    </location>
</feature>
<accession>A0A2S2QI42</accession>
<reference evidence="2" key="1">
    <citation type="submission" date="2018-04" db="EMBL/GenBank/DDBJ databases">
        <title>Transcriptome assembly of Sipha flava.</title>
        <authorList>
            <person name="Scully E.D."/>
            <person name="Geib S.M."/>
            <person name="Palmer N.A."/>
            <person name="Koch K."/>
            <person name="Bradshaw J."/>
            <person name="Heng-Moss T."/>
            <person name="Sarath G."/>
        </authorList>
    </citation>
    <scope>NUCLEOTIDE SEQUENCE</scope>
</reference>
<sequence length="105" mass="12226">MYIYLFFFFFTTTQVKVIWVDANDLKVCDYVTNVISNNLGEDWCTVKGYGACAYNEYNTSIKRSEKATLCKVFGNLLLSRNFSLLLRHHIVNRTIHLTSDNIFHS</sequence>
<gene>
    <name evidence="2" type="ORF">g.185364</name>
</gene>
<name>A0A2S2QI42_9HEMI</name>
<keyword evidence="1" id="KW-0732">Signal</keyword>
<feature type="signal peptide" evidence="1">
    <location>
        <begin position="1"/>
        <end position="17"/>
    </location>
</feature>
<protein>
    <submittedName>
        <fullName evidence="2">Uncharacterized protein</fullName>
    </submittedName>
</protein>
<dbReference type="AlphaFoldDB" id="A0A2S2QI42"/>
<evidence type="ECO:0000256" key="1">
    <source>
        <dbReference type="SAM" id="SignalP"/>
    </source>
</evidence>
<proteinExistence type="predicted"/>
<evidence type="ECO:0000313" key="2">
    <source>
        <dbReference type="EMBL" id="MBY77190.1"/>
    </source>
</evidence>